<evidence type="ECO:0000313" key="3">
    <source>
        <dbReference type="Proteomes" id="UP000183371"/>
    </source>
</evidence>
<feature type="domain" description="IrrE N-terminal-like" evidence="1">
    <location>
        <begin position="145"/>
        <end position="241"/>
    </location>
</feature>
<dbReference type="RefSeq" id="WP_054785481.1">
    <property type="nucleotide sequence ID" value="NZ_FPBD01000011.1"/>
</dbReference>
<name>A0A1I7DV45_9HYPH</name>
<gene>
    <name evidence="2" type="ORF">SAMN05444141_11148</name>
</gene>
<evidence type="ECO:0000313" key="2">
    <source>
        <dbReference type="EMBL" id="SFU15550.1"/>
    </source>
</evidence>
<evidence type="ECO:0000259" key="1">
    <source>
        <dbReference type="Pfam" id="PF06114"/>
    </source>
</evidence>
<dbReference type="Gene3D" id="1.10.10.2910">
    <property type="match status" value="1"/>
</dbReference>
<sequence>MTVSVASKQRAFSRELREAGFEWSKVKKTLPDWYKEAFTTNSGVLELRSFVAKHLGLKFGNDGKLTLRDLPAVCFKTAKGTDPADVLSARAFATTTARVVARATDSEWRGMPSDPSEIRKCVLAEHSEFNWIDFQSLVKYCWSIGVPVLYLPESPSSGKKMEGMVSYCAGRPVIILTKKNNSSDWHLFTLAHELGHIALGHLPMTEGEAVVDEAIIRDERDDEQELEANKFATNLLAEGKKLRLQRLLNAGSFANVAVKYAKENSVSPGHVILSASNHTQKKGQKVFALGNSALSQLPEKYNRKTGVVCKSVAHDYMDLYELSSDSFEYLENLNIL</sequence>
<dbReference type="PANTHER" id="PTHR43236">
    <property type="entry name" value="ANTITOXIN HIGA1"/>
    <property type="match status" value="1"/>
</dbReference>
<dbReference type="InterPro" id="IPR052345">
    <property type="entry name" value="Rad_response_metalloprotease"/>
</dbReference>
<dbReference type="Proteomes" id="UP000183371">
    <property type="component" value="Unassembled WGS sequence"/>
</dbReference>
<reference evidence="3" key="1">
    <citation type="submission" date="2016-10" db="EMBL/GenBank/DDBJ databases">
        <authorList>
            <person name="Varghese N."/>
            <person name="Submissions S."/>
        </authorList>
    </citation>
    <scope>NUCLEOTIDE SEQUENCE [LARGE SCALE GENOMIC DNA]</scope>
    <source>
        <strain evidence="3">DSM 17465</strain>
    </source>
</reference>
<dbReference type="InterPro" id="IPR010359">
    <property type="entry name" value="IrrE_HExxH"/>
</dbReference>
<dbReference type="PANTHER" id="PTHR43236:SF1">
    <property type="entry name" value="BLL7220 PROTEIN"/>
    <property type="match status" value="1"/>
</dbReference>
<organism evidence="2 3">
    <name type="scientific">Pseudovibrio denitrificans</name>
    <dbReference type="NCBI Taxonomy" id="258256"/>
    <lineage>
        <taxon>Bacteria</taxon>
        <taxon>Pseudomonadati</taxon>
        <taxon>Pseudomonadota</taxon>
        <taxon>Alphaproteobacteria</taxon>
        <taxon>Hyphomicrobiales</taxon>
        <taxon>Stappiaceae</taxon>
        <taxon>Pseudovibrio</taxon>
    </lineage>
</organism>
<proteinExistence type="predicted"/>
<dbReference type="AlphaFoldDB" id="A0A1I7DV45"/>
<dbReference type="Pfam" id="PF06114">
    <property type="entry name" value="Peptidase_M78"/>
    <property type="match status" value="1"/>
</dbReference>
<keyword evidence="3" id="KW-1185">Reference proteome</keyword>
<dbReference type="EMBL" id="FPBD01000011">
    <property type="protein sequence ID" value="SFU15550.1"/>
    <property type="molecule type" value="Genomic_DNA"/>
</dbReference>
<protein>
    <recommendedName>
        <fullName evidence="1">IrrE N-terminal-like domain-containing protein</fullName>
    </recommendedName>
</protein>
<accession>A0A1I7DV45</accession>